<dbReference type="RefSeq" id="WP_068136738.1">
    <property type="nucleotide sequence ID" value="NZ_AP014924.1"/>
</dbReference>
<evidence type="ECO:0000313" key="3">
    <source>
        <dbReference type="Proteomes" id="UP000065807"/>
    </source>
</evidence>
<keyword evidence="3" id="KW-1185">Reference proteome</keyword>
<dbReference type="AlphaFoldDB" id="A0A0K2SKI4"/>
<organism evidence="2 3">
    <name type="scientific">Limnochorda pilosa</name>
    <dbReference type="NCBI Taxonomy" id="1555112"/>
    <lineage>
        <taxon>Bacteria</taxon>
        <taxon>Bacillati</taxon>
        <taxon>Bacillota</taxon>
        <taxon>Limnochordia</taxon>
        <taxon>Limnochordales</taxon>
        <taxon>Limnochordaceae</taxon>
        <taxon>Limnochorda</taxon>
    </lineage>
</organism>
<dbReference type="PATRIC" id="fig|1555112.3.peg.1811"/>
<reference evidence="3" key="1">
    <citation type="submission" date="2015-07" db="EMBL/GenBank/DDBJ databases">
        <title>Complete genome sequence and phylogenetic analysis of Limnochorda pilosa.</title>
        <authorList>
            <person name="Watanabe M."/>
            <person name="Kojima H."/>
            <person name="Fukui M."/>
        </authorList>
    </citation>
    <scope>NUCLEOTIDE SEQUENCE [LARGE SCALE GENOMIC DNA]</scope>
    <source>
        <strain evidence="3">HC45</strain>
    </source>
</reference>
<dbReference type="Pfam" id="PF14045">
    <property type="entry name" value="YIEGIA"/>
    <property type="match status" value="1"/>
</dbReference>
<keyword evidence="1" id="KW-1133">Transmembrane helix</keyword>
<dbReference type="OrthoDB" id="1846546at2"/>
<protein>
    <submittedName>
        <fullName evidence="2">Membrane protein</fullName>
    </submittedName>
</protein>
<dbReference type="STRING" id="1555112.LIP_1779"/>
<reference evidence="3" key="2">
    <citation type="journal article" date="2016" name="Int. J. Syst. Evol. Microbiol.">
        <title>Complete genome sequence and cell structure of Limnochorda pilosa, a Gram-negative spore-former within the phylum Firmicutes.</title>
        <authorList>
            <person name="Watanabe M."/>
            <person name="Kojima H."/>
            <person name="Fukui M."/>
        </authorList>
    </citation>
    <scope>NUCLEOTIDE SEQUENCE [LARGE SCALE GENOMIC DNA]</scope>
    <source>
        <strain evidence="3">HC45</strain>
    </source>
</reference>
<keyword evidence="1" id="KW-0472">Membrane</keyword>
<feature type="transmembrane region" description="Helical" evidence="1">
    <location>
        <begin position="35"/>
        <end position="56"/>
    </location>
</feature>
<dbReference type="InterPro" id="IPR025918">
    <property type="entry name" value="YIEGIA"/>
</dbReference>
<evidence type="ECO:0000313" key="2">
    <source>
        <dbReference type="EMBL" id="BAS27623.1"/>
    </source>
</evidence>
<accession>A0A0K2SKI4</accession>
<dbReference type="Proteomes" id="UP000065807">
    <property type="component" value="Chromosome"/>
</dbReference>
<dbReference type="KEGG" id="lpil:LIP_1779"/>
<name>A0A0K2SKI4_LIMPI</name>
<dbReference type="EMBL" id="AP014924">
    <property type="protein sequence ID" value="BAS27623.1"/>
    <property type="molecule type" value="Genomic_DNA"/>
</dbReference>
<feature type="transmembrane region" description="Helical" evidence="1">
    <location>
        <begin position="140"/>
        <end position="160"/>
    </location>
</feature>
<evidence type="ECO:0000256" key="1">
    <source>
        <dbReference type="SAM" id="Phobius"/>
    </source>
</evidence>
<sequence length="312" mass="33241">MALPLLLGTLFGALARLSMLRVDYRQYPSYPQGFVIHLSLGTLGAFLGTAGPLALARGDFTAASFLALAATQFREVRDTERRTLQALEATEMIPRGTGYIEGIARVFEARNYLAMGVGLLFSLGYLAGLALGVAVWPGAAAAQAALVTGGAVALAGWVLLERYTTGPRLESLAEARPAEIRFEGPVLTVSGVAIMNVGWGPSRERFLKEGLAAEIRPRNLAAKATLANLGQRQAIAHDVAALVGFQHDVDQPEFTPLVRRKPDGALVLAVLPAERSMEALLLAIRQVPVLEGSVRKPLQSPVGRLLEGETPE</sequence>
<proteinExistence type="predicted"/>
<keyword evidence="1" id="KW-0812">Transmembrane</keyword>
<feature type="transmembrane region" description="Helical" evidence="1">
    <location>
        <begin position="112"/>
        <end position="134"/>
    </location>
</feature>
<gene>
    <name evidence="2" type="ORF">LIP_1779</name>
</gene>